<dbReference type="InterPro" id="IPR003399">
    <property type="entry name" value="Mce/MlaD"/>
</dbReference>
<feature type="transmembrane region" description="Helical" evidence="2">
    <location>
        <begin position="12"/>
        <end position="31"/>
    </location>
</feature>
<proteinExistence type="predicted"/>
<gene>
    <name evidence="5" type="ORF">K6T79_07280</name>
</gene>
<comment type="caution">
    <text evidence="5">The sequence shown here is derived from an EMBL/GenBank/DDBJ whole genome shotgun (WGS) entry which is preliminary data.</text>
</comment>
<dbReference type="Proteomes" id="UP001299596">
    <property type="component" value="Unassembled WGS sequence"/>
</dbReference>
<accession>A0ABU5XEX1</accession>
<dbReference type="Pfam" id="PF02470">
    <property type="entry name" value="MlaD"/>
    <property type="match status" value="1"/>
</dbReference>
<dbReference type="PANTHER" id="PTHR33371">
    <property type="entry name" value="INTERMEMBRANE PHOSPHOLIPID TRANSPORT SYSTEM BINDING PROTEIN MLAD-RELATED"/>
    <property type="match status" value="1"/>
</dbReference>
<reference evidence="5 6" key="1">
    <citation type="submission" date="2023-12" db="EMBL/GenBank/DDBJ databases">
        <title>Description of new species of Mycobacterium terrae complex isolated from sewage at the Sao Paulo Zoological Park Foundation in Brazil.</title>
        <authorList>
            <person name="Romagnoli C.L."/>
            <person name="Conceicao E.C."/>
            <person name="Machado E."/>
            <person name="Barreto L.B.P.F."/>
            <person name="Sharma A."/>
            <person name="Silva N.M."/>
            <person name="Marques L.E."/>
            <person name="Juliana M.A."/>
            <person name="Lourenco M.C.S."/>
            <person name="Digiampietri L.A."/>
            <person name="Suffys P.N."/>
            <person name="Viana-Niero C."/>
        </authorList>
    </citation>
    <scope>NUCLEOTIDE SEQUENCE [LARGE SCALE GENOMIC DNA]</scope>
    <source>
        <strain evidence="5 6">MYC098</strain>
    </source>
</reference>
<evidence type="ECO:0000256" key="2">
    <source>
        <dbReference type="SAM" id="Phobius"/>
    </source>
</evidence>
<feature type="compositionally biased region" description="Low complexity" evidence="1">
    <location>
        <begin position="422"/>
        <end position="439"/>
    </location>
</feature>
<keyword evidence="2" id="KW-0812">Transmembrane</keyword>
<feature type="region of interest" description="Disordered" evidence="1">
    <location>
        <begin position="415"/>
        <end position="456"/>
    </location>
</feature>
<dbReference type="EMBL" id="JAYJJR010000003">
    <property type="protein sequence ID" value="MEB3020845.1"/>
    <property type="molecule type" value="Genomic_DNA"/>
</dbReference>
<keyword evidence="2" id="KW-0472">Membrane</keyword>
<evidence type="ECO:0000313" key="6">
    <source>
        <dbReference type="Proteomes" id="UP001299596"/>
    </source>
</evidence>
<dbReference type="PANTHER" id="PTHR33371:SF19">
    <property type="entry name" value="MCE-FAMILY PROTEIN MCE4A"/>
    <property type="match status" value="1"/>
</dbReference>
<sequence>MATGRDQSRIHPRWWTLIFIIVVILAAWLVGQSFNRSFRAYMPVTLISDRTGLVMETGAKVKMRGVQVGRVGQISGGRQPASLKLEIDPDKASLIPANVGAKIAATTAFGAKYVELVYPPDPSPEPLTPGFVLRSENVTTEVNTVFENLVGVIRQVDPAELNGVLSALAEGLGGQGARLGEAISGANSVLLAVNARSHVIRGDWRALKGVSDTYDSAAQNIVNILSSASTTGTTIVDNSRDLDALLLTVAGFANSGISLIGPNRENFIRSVNDLEPATSLLMKYNPQLTCTLVGAKTALDDYGLADYMGGANGSSLIVDVALLLGDDIYKYPDNLPIHAAKGGPGGKPGCGSLPDVADNFPVRHLITNTGWGTGLDVRPNPGIGQSCFADWFRVTRGVPLPPAIRQCLPGPAVGPQPELGFGTPPYGAPQYGPGGVPLFPGVPPAPPPPPPMPPEP</sequence>
<evidence type="ECO:0000313" key="5">
    <source>
        <dbReference type="EMBL" id="MEB3020845.1"/>
    </source>
</evidence>
<protein>
    <submittedName>
        <fullName evidence="5">MCE family protein</fullName>
    </submittedName>
</protein>
<feature type="domain" description="Mammalian cell entry C-terminal" evidence="4">
    <location>
        <begin position="123"/>
        <end position="344"/>
    </location>
</feature>
<dbReference type="Pfam" id="PF11887">
    <property type="entry name" value="Mce4_CUP1"/>
    <property type="match status" value="1"/>
</dbReference>
<keyword evidence="2" id="KW-1133">Transmembrane helix</keyword>
<dbReference type="InterPro" id="IPR024516">
    <property type="entry name" value="Mce_C"/>
</dbReference>
<organism evidence="5 6">
    <name type="scientific">[Mycobacterium] crassicus</name>
    <dbReference type="NCBI Taxonomy" id="2872309"/>
    <lineage>
        <taxon>Bacteria</taxon>
        <taxon>Bacillati</taxon>
        <taxon>Actinomycetota</taxon>
        <taxon>Actinomycetes</taxon>
        <taxon>Mycobacteriales</taxon>
        <taxon>Mycobacteriaceae</taxon>
        <taxon>Mycolicibacter</taxon>
    </lineage>
</organism>
<dbReference type="InterPro" id="IPR005693">
    <property type="entry name" value="Mce"/>
</dbReference>
<feature type="compositionally biased region" description="Pro residues" evidence="1">
    <location>
        <begin position="440"/>
        <end position="456"/>
    </location>
</feature>
<feature type="domain" description="Mce/MlaD" evidence="3">
    <location>
        <begin position="44"/>
        <end position="117"/>
    </location>
</feature>
<dbReference type="InterPro" id="IPR052336">
    <property type="entry name" value="MlaD_Phospholipid_Transporter"/>
</dbReference>
<evidence type="ECO:0000259" key="4">
    <source>
        <dbReference type="Pfam" id="PF11887"/>
    </source>
</evidence>
<dbReference type="NCBIfam" id="TIGR00996">
    <property type="entry name" value="Mtu_fam_mce"/>
    <property type="match status" value="1"/>
</dbReference>
<name>A0ABU5XEX1_9MYCO</name>
<evidence type="ECO:0000259" key="3">
    <source>
        <dbReference type="Pfam" id="PF02470"/>
    </source>
</evidence>
<evidence type="ECO:0000256" key="1">
    <source>
        <dbReference type="SAM" id="MobiDB-lite"/>
    </source>
</evidence>
<dbReference type="RefSeq" id="WP_225407114.1">
    <property type="nucleotide sequence ID" value="NZ_JAYJJR010000003.1"/>
</dbReference>
<keyword evidence="6" id="KW-1185">Reference proteome</keyword>